<reference evidence="6" key="1">
    <citation type="submission" date="2022-09" db="EMBL/GenBank/DDBJ databases">
        <title>The genome sequence of Tsuneonella sp. YG55.</title>
        <authorList>
            <person name="Liu Y."/>
        </authorList>
    </citation>
    <scope>NUCLEOTIDE SEQUENCE</scope>
    <source>
        <strain evidence="6">YG55</strain>
    </source>
</reference>
<dbReference type="AlphaFoldDB" id="A0A9X2W298"/>
<sequence>MRHVEWTLTGHGGLALYAQGWVPDGEVRDVIAISHGYAEHGGRYGNLVERLVPMGYALYALDHRGHGKSEGTRALVDRMKWVIDDFHIFVRSVRARHHGQPVKLLGHSMGGNVAFGYALSWPQDLTGLILSGPLIGGRVPAVQRAVLSFLSAVAPNTGMIALPPEAVSRDPAVVEAYASDPLVTTGKVAARTAHEMFTSLAGYRAEAPSMNVPLLVQHGEADALVRWDDVRPVVATIGAPDKTVITYPGLYHEIYNEPEKDAVIGDLARWLEAHPAP</sequence>
<proteinExistence type="inferred from homology"/>
<evidence type="ECO:0000256" key="3">
    <source>
        <dbReference type="ARBA" id="ARBA00013254"/>
    </source>
</evidence>
<dbReference type="InterPro" id="IPR022742">
    <property type="entry name" value="Hydrolase_4"/>
</dbReference>
<evidence type="ECO:0000256" key="2">
    <source>
        <dbReference type="ARBA" id="ARBA00008645"/>
    </source>
</evidence>
<dbReference type="InterPro" id="IPR029058">
    <property type="entry name" value="AB_hydrolase_fold"/>
</dbReference>
<dbReference type="InterPro" id="IPR000073">
    <property type="entry name" value="AB_hydrolase_1"/>
</dbReference>
<dbReference type="Proteomes" id="UP001142648">
    <property type="component" value="Unassembled WGS sequence"/>
</dbReference>
<keyword evidence="7" id="KW-1185">Reference proteome</keyword>
<comment type="catalytic activity">
    <reaction evidence="1">
        <text>Hydrolyzes glycerol monoesters of long-chain fatty acids.</text>
        <dbReference type="EC" id="3.1.1.23"/>
    </reaction>
</comment>
<dbReference type="EMBL" id="JAOAMV010000003">
    <property type="protein sequence ID" value="MCT2558954.1"/>
    <property type="molecule type" value="Genomic_DNA"/>
</dbReference>
<gene>
    <name evidence="6" type="ORF">N0B51_08175</name>
</gene>
<dbReference type="PANTHER" id="PTHR11614">
    <property type="entry name" value="PHOSPHOLIPASE-RELATED"/>
    <property type="match status" value="1"/>
</dbReference>
<dbReference type="FunFam" id="3.40.50.1820:FF:000117">
    <property type="entry name" value="Monoglyceride lipase, putative"/>
    <property type="match status" value="1"/>
</dbReference>
<dbReference type="RefSeq" id="WP_259961815.1">
    <property type="nucleotide sequence ID" value="NZ_JAOAMV010000003.1"/>
</dbReference>
<evidence type="ECO:0000259" key="5">
    <source>
        <dbReference type="Pfam" id="PF12146"/>
    </source>
</evidence>
<name>A0A9X2W298_9SPHN</name>
<dbReference type="EC" id="3.1.1.23" evidence="3"/>
<dbReference type="SUPFAM" id="SSF53474">
    <property type="entry name" value="alpha/beta-Hydrolases"/>
    <property type="match status" value="1"/>
</dbReference>
<dbReference type="Pfam" id="PF12146">
    <property type="entry name" value="Hydrolase_4"/>
    <property type="match status" value="1"/>
</dbReference>
<comment type="similarity">
    <text evidence="2">Belongs to the AB hydrolase superfamily.</text>
</comment>
<protein>
    <recommendedName>
        <fullName evidence="4">Monoacylglycerol lipase</fullName>
        <ecNumber evidence="3">3.1.1.23</ecNumber>
    </recommendedName>
</protein>
<feature type="domain" description="Serine aminopeptidase S33" evidence="5">
    <location>
        <begin position="26"/>
        <end position="259"/>
    </location>
</feature>
<dbReference type="Gene3D" id="3.40.50.1820">
    <property type="entry name" value="alpha/beta hydrolase"/>
    <property type="match status" value="1"/>
</dbReference>
<evidence type="ECO:0000256" key="1">
    <source>
        <dbReference type="ARBA" id="ARBA00001613"/>
    </source>
</evidence>
<accession>A0A9X2W298</accession>
<organism evidence="6 7">
    <name type="scientific">Tsuneonella litorea</name>
    <dbReference type="NCBI Taxonomy" id="2976475"/>
    <lineage>
        <taxon>Bacteria</taxon>
        <taxon>Pseudomonadati</taxon>
        <taxon>Pseudomonadota</taxon>
        <taxon>Alphaproteobacteria</taxon>
        <taxon>Sphingomonadales</taxon>
        <taxon>Erythrobacteraceae</taxon>
        <taxon>Tsuneonella</taxon>
    </lineage>
</organism>
<evidence type="ECO:0000313" key="6">
    <source>
        <dbReference type="EMBL" id="MCT2558954.1"/>
    </source>
</evidence>
<evidence type="ECO:0000256" key="4">
    <source>
        <dbReference type="ARBA" id="ARBA00071261"/>
    </source>
</evidence>
<dbReference type="InterPro" id="IPR051044">
    <property type="entry name" value="MAG_DAG_Lipase"/>
</dbReference>
<comment type="caution">
    <text evidence="6">The sequence shown here is derived from an EMBL/GenBank/DDBJ whole genome shotgun (WGS) entry which is preliminary data.</text>
</comment>
<dbReference type="GO" id="GO:0047372">
    <property type="term" value="F:monoacylglycerol lipase activity"/>
    <property type="evidence" value="ECO:0007669"/>
    <property type="project" value="UniProtKB-EC"/>
</dbReference>
<dbReference type="PRINTS" id="PR00111">
    <property type="entry name" value="ABHYDROLASE"/>
</dbReference>
<evidence type="ECO:0000313" key="7">
    <source>
        <dbReference type="Proteomes" id="UP001142648"/>
    </source>
</evidence>